<feature type="compositionally biased region" description="Polar residues" evidence="1">
    <location>
        <begin position="192"/>
        <end position="208"/>
    </location>
</feature>
<accession>A0A0U1M6H1</accession>
<protein>
    <submittedName>
        <fullName evidence="2">Uncharacterized protein</fullName>
    </submittedName>
</protein>
<gene>
    <name evidence="2" type="ORF">PISL3812_08243</name>
</gene>
<feature type="compositionally biased region" description="Polar residues" evidence="1">
    <location>
        <begin position="25"/>
        <end position="37"/>
    </location>
</feature>
<feature type="region of interest" description="Disordered" evidence="1">
    <location>
        <begin position="1"/>
        <end position="208"/>
    </location>
</feature>
<evidence type="ECO:0000313" key="3">
    <source>
        <dbReference type="Proteomes" id="UP000054383"/>
    </source>
</evidence>
<organism evidence="2 3">
    <name type="scientific">Talaromyces islandicus</name>
    <name type="common">Penicillium islandicum</name>
    <dbReference type="NCBI Taxonomy" id="28573"/>
    <lineage>
        <taxon>Eukaryota</taxon>
        <taxon>Fungi</taxon>
        <taxon>Dikarya</taxon>
        <taxon>Ascomycota</taxon>
        <taxon>Pezizomycotina</taxon>
        <taxon>Eurotiomycetes</taxon>
        <taxon>Eurotiomycetidae</taxon>
        <taxon>Eurotiales</taxon>
        <taxon>Trichocomaceae</taxon>
        <taxon>Talaromyces</taxon>
        <taxon>Talaromyces sect. Islandici</taxon>
    </lineage>
</organism>
<proteinExistence type="predicted"/>
<sequence>MNSSTGNPPSSSTSRSKETAESLLQAFQNYNKRSSSATPRRPSMSPYPTTPSSQAETTRNNQTHQQQTTPKNSEASPGTRQSTPTPKAGKRQLLRTPFFEGSSSDEDEETLADGSGVKRLRSVTDNLTKEPDQSPVTKDPDSPLFVPRTGKTPPKPAQKNETAATKKPLLSQSVPKAIPQGTVPPKQPNPPTSSASAVQPSNRQGIVQRLSSESKRVANDLAQKNSTLLAGFPAGASSYFEAKLDEITKELVALHQQKVEAVKGEYIAKLQKEMSECQKMISMLQQNPEQES</sequence>
<feature type="compositionally biased region" description="Low complexity" evidence="1">
    <location>
        <begin position="38"/>
        <end position="69"/>
    </location>
</feature>
<dbReference type="OrthoDB" id="4227375at2759"/>
<feature type="compositionally biased region" description="Low complexity" evidence="1">
    <location>
        <begin position="1"/>
        <end position="14"/>
    </location>
</feature>
<name>A0A0U1M6H1_TALIS</name>
<keyword evidence="3" id="KW-1185">Reference proteome</keyword>
<evidence type="ECO:0000256" key="1">
    <source>
        <dbReference type="SAM" id="MobiDB-lite"/>
    </source>
</evidence>
<dbReference type="Proteomes" id="UP000054383">
    <property type="component" value="Unassembled WGS sequence"/>
</dbReference>
<feature type="compositionally biased region" description="Polar residues" evidence="1">
    <location>
        <begin position="70"/>
        <end position="85"/>
    </location>
</feature>
<dbReference type="EMBL" id="CVMT01000009">
    <property type="protein sequence ID" value="CRG91195.1"/>
    <property type="molecule type" value="Genomic_DNA"/>
</dbReference>
<reference evidence="2 3" key="1">
    <citation type="submission" date="2015-04" db="EMBL/GenBank/DDBJ databases">
        <authorList>
            <person name="Syromyatnikov M.Y."/>
            <person name="Popov V.N."/>
        </authorList>
    </citation>
    <scope>NUCLEOTIDE SEQUENCE [LARGE SCALE GENOMIC DNA]</scope>
    <source>
        <strain evidence="2">WF-38-12</strain>
    </source>
</reference>
<dbReference type="AlphaFoldDB" id="A0A0U1M6H1"/>
<evidence type="ECO:0000313" key="2">
    <source>
        <dbReference type="EMBL" id="CRG91195.1"/>
    </source>
</evidence>